<evidence type="ECO:0000313" key="1">
    <source>
        <dbReference type="EMBL" id="BDC98252.1"/>
    </source>
</evidence>
<protein>
    <submittedName>
        <fullName evidence="1">Uncharacterized protein</fullName>
    </submittedName>
</protein>
<organism evidence="1 2">
    <name type="scientific">Persicobacter psychrovividus</name>
    <dbReference type="NCBI Taxonomy" id="387638"/>
    <lineage>
        <taxon>Bacteria</taxon>
        <taxon>Pseudomonadati</taxon>
        <taxon>Bacteroidota</taxon>
        <taxon>Cytophagia</taxon>
        <taxon>Cytophagales</taxon>
        <taxon>Persicobacteraceae</taxon>
        <taxon>Persicobacter</taxon>
    </lineage>
</organism>
<sequence>MKHWLNDTMNNCFRKIKNIQWLPVVLMLFVISVLSACKDNQECFDENNDYVVGNFFARNEDGTLQEQPVAVPIDSMIAITESGQQKVITQDDEGNSQPITLGTEFRLNLSPHDRTITYYLEQAGFGDTIQFTYSVLPRFISEACGVGFVYKDLTMAISDQGKQVFPEGEVLQTDLKSGLPNIQFVLECHPEYNDYVKVDFQNLAGEPELYQFDSIYTVFPDNTYINILKGLQRTSVDLPIALGLTSQDYYLVREGITSKLNVQVNARRYLTGSGCGPGVVYTQLKVQGAPDASINKIETVQTEILSDDNTNVKILFNPLTGN</sequence>
<name>A0ABN6L558_9BACT</name>
<keyword evidence="2" id="KW-1185">Reference proteome</keyword>
<dbReference type="InterPro" id="IPR045607">
    <property type="entry name" value="DUF6452"/>
</dbReference>
<dbReference type="Pfam" id="PF20050">
    <property type="entry name" value="DUF6452"/>
    <property type="match status" value="1"/>
</dbReference>
<evidence type="ECO:0000313" key="2">
    <source>
        <dbReference type="Proteomes" id="UP001354989"/>
    </source>
</evidence>
<proteinExistence type="predicted"/>
<dbReference type="EMBL" id="AP025292">
    <property type="protein sequence ID" value="BDC98252.1"/>
    <property type="molecule type" value="Genomic_DNA"/>
</dbReference>
<dbReference type="Proteomes" id="UP001354989">
    <property type="component" value="Chromosome"/>
</dbReference>
<accession>A0ABN6L558</accession>
<reference evidence="1 2" key="1">
    <citation type="submission" date="2021-12" db="EMBL/GenBank/DDBJ databases">
        <title>Genome sequencing of bacteria with rrn-lacking chromosome and rrn-plasmid.</title>
        <authorList>
            <person name="Anda M."/>
            <person name="Iwasaki W."/>
        </authorList>
    </citation>
    <scope>NUCLEOTIDE SEQUENCE [LARGE SCALE GENOMIC DNA]</scope>
    <source>
        <strain evidence="1 2">NBRC 101262</strain>
    </source>
</reference>
<gene>
    <name evidence="1" type="ORF">PEPS_05330</name>
</gene>
<dbReference type="RefSeq" id="WP_338397569.1">
    <property type="nucleotide sequence ID" value="NZ_AP025292.1"/>
</dbReference>